<reference evidence="9 10" key="1">
    <citation type="submission" date="2019-03" db="EMBL/GenBank/DDBJ databases">
        <title>Genomic Encyclopedia of Type Strains, Phase IV (KMG-IV): sequencing the most valuable type-strain genomes for metagenomic binning, comparative biology and taxonomic classification.</title>
        <authorList>
            <person name="Goeker M."/>
        </authorList>
    </citation>
    <scope>NUCLEOTIDE SEQUENCE [LARGE SCALE GENOMIC DNA]</scope>
    <source>
        <strain evidence="9 10">DSM 24455</strain>
    </source>
</reference>
<dbReference type="PANTHER" id="PTHR47053:SF1">
    <property type="entry name" value="MUREIN DD-ENDOPEPTIDASE MEPH-RELATED"/>
    <property type="match status" value="1"/>
</dbReference>
<keyword evidence="10" id="KW-1185">Reference proteome</keyword>
<dbReference type="Gene3D" id="3.90.1720.10">
    <property type="entry name" value="endopeptidase domain like (from Nostoc punctiforme)"/>
    <property type="match status" value="1"/>
</dbReference>
<organism evidence="9 10">
    <name type="scientific">Fonticella tunisiensis</name>
    <dbReference type="NCBI Taxonomy" id="1096341"/>
    <lineage>
        <taxon>Bacteria</taxon>
        <taxon>Bacillati</taxon>
        <taxon>Bacillota</taxon>
        <taxon>Clostridia</taxon>
        <taxon>Eubacteriales</taxon>
        <taxon>Clostridiaceae</taxon>
        <taxon>Fonticella</taxon>
    </lineage>
</organism>
<proteinExistence type="inferred from homology"/>
<dbReference type="AlphaFoldDB" id="A0A4R7KD01"/>
<dbReference type="GO" id="GO:0006508">
    <property type="term" value="P:proteolysis"/>
    <property type="evidence" value="ECO:0007669"/>
    <property type="project" value="UniProtKB-KW"/>
</dbReference>
<dbReference type="OrthoDB" id="9808890at2"/>
<keyword evidence="2" id="KW-0645">Protease</keyword>
<evidence type="ECO:0000256" key="4">
    <source>
        <dbReference type="ARBA" id="ARBA00022801"/>
    </source>
</evidence>
<dbReference type="RefSeq" id="WP_133628661.1">
    <property type="nucleotide sequence ID" value="NZ_SOAZ01000018.1"/>
</dbReference>
<evidence type="ECO:0000313" key="9">
    <source>
        <dbReference type="EMBL" id="TDT51327.1"/>
    </source>
</evidence>
<dbReference type="Proteomes" id="UP000295325">
    <property type="component" value="Unassembled WGS sequence"/>
</dbReference>
<keyword evidence="5" id="KW-0788">Thiol protease</keyword>
<evidence type="ECO:0000256" key="6">
    <source>
        <dbReference type="SAM" id="Coils"/>
    </source>
</evidence>
<evidence type="ECO:0000313" key="10">
    <source>
        <dbReference type="Proteomes" id="UP000295325"/>
    </source>
</evidence>
<dbReference type="PROSITE" id="PS51935">
    <property type="entry name" value="NLPC_P60"/>
    <property type="match status" value="1"/>
</dbReference>
<evidence type="ECO:0000256" key="7">
    <source>
        <dbReference type="SAM" id="SignalP"/>
    </source>
</evidence>
<evidence type="ECO:0000259" key="8">
    <source>
        <dbReference type="PROSITE" id="PS51935"/>
    </source>
</evidence>
<dbReference type="GO" id="GO:0008234">
    <property type="term" value="F:cysteine-type peptidase activity"/>
    <property type="evidence" value="ECO:0007669"/>
    <property type="project" value="UniProtKB-KW"/>
</dbReference>
<keyword evidence="3 7" id="KW-0732">Signal</keyword>
<dbReference type="InterPro" id="IPR057309">
    <property type="entry name" value="PcsB_CC"/>
</dbReference>
<dbReference type="InterPro" id="IPR000064">
    <property type="entry name" value="NLP_P60_dom"/>
</dbReference>
<feature type="signal peptide" evidence="7">
    <location>
        <begin position="1"/>
        <end position="24"/>
    </location>
</feature>
<evidence type="ECO:0000256" key="5">
    <source>
        <dbReference type="ARBA" id="ARBA00022807"/>
    </source>
</evidence>
<dbReference type="Gene3D" id="6.10.250.3150">
    <property type="match status" value="1"/>
</dbReference>
<dbReference type="PANTHER" id="PTHR47053">
    <property type="entry name" value="MUREIN DD-ENDOPEPTIDASE MEPH-RELATED"/>
    <property type="match status" value="1"/>
</dbReference>
<dbReference type="InterPro" id="IPR051202">
    <property type="entry name" value="Peptidase_C40"/>
</dbReference>
<dbReference type="EMBL" id="SOAZ01000018">
    <property type="protein sequence ID" value="TDT51327.1"/>
    <property type="molecule type" value="Genomic_DNA"/>
</dbReference>
<evidence type="ECO:0000256" key="1">
    <source>
        <dbReference type="ARBA" id="ARBA00007074"/>
    </source>
</evidence>
<accession>A0A4R7KD01</accession>
<evidence type="ECO:0000256" key="2">
    <source>
        <dbReference type="ARBA" id="ARBA00022670"/>
    </source>
</evidence>
<gene>
    <name evidence="9" type="ORF">EDD71_11811</name>
</gene>
<feature type="domain" description="NlpC/P60" evidence="8">
    <location>
        <begin position="218"/>
        <end position="333"/>
    </location>
</feature>
<comment type="caution">
    <text evidence="9">The sequence shown here is derived from an EMBL/GenBank/DDBJ whole genome shotgun (WGS) entry which is preliminary data.</text>
</comment>
<feature type="coiled-coil region" evidence="6">
    <location>
        <begin position="144"/>
        <end position="199"/>
    </location>
</feature>
<feature type="coiled-coil region" evidence="6">
    <location>
        <begin position="32"/>
        <end position="98"/>
    </location>
</feature>
<keyword evidence="4 9" id="KW-0378">Hydrolase</keyword>
<evidence type="ECO:0000256" key="3">
    <source>
        <dbReference type="ARBA" id="ARBA00022729"/>
    </source>
</evidence>
<dbReference type="InterPro" id="IPR038765">
    <property type="entry name" value="Papain-like_cys_pep_sf"/>
</dbReference>
<protein>
    <submittedName>
        <fullName evidence="9">Peptidoglycan hydrolase CwlO-like protein</fullName>
    </submittedName>
</protein>
<sequence length="333" mass="37431">MIKKKFFIAPLIVLILSVNSVAYAEPSANNAGSTQENEIEDLEDSLARIDNQIEDYMYQIQDLDGQIKLSEDRIKEKEKELQEIKEEYEKTKELFNKRSRALYVNGFDSYLYVLLDAESFSDFISRVSTIKTVVEYDRKIIDNFKEKEMEIAAARNTLIEENNRLLSMKVDIENKLSNIKKLKEQQSSLLSELKTYQAKEPVLKPGQILPSRGGSLSNTFGSNIVAYAKNFLGVPYVHGGSTPEGFDCSGFTKYVFANFGITLNRTASGQSKQGASVSYSELLPGDLVFYGNPAYHVGIYVGNGQFIHAPRTGDVVKIAPVSPKFFSTGRRIY</sequence>
<keyword evidence="6" id="KW-0175">Coiled coil</keyword>
<comment type="similarity">
    <text evidence="1">Belongs to the peptidase C40 family.</text>
</comment>
<dbReference type="Pfam" id="PF00877">
    <property type="entry name" value="NLPC_P60"/>
    <property type="match status" value="1"/>
</dbReference>
<dbReference type="SUPFAM" id="SSF54001">
    <property type="entry name" value="Cysteine proteinases"/>
    <property type="match status" value="1"/>
</dbReference>
<dbReference type="Pfam" id="PF24568">
    <property type="entry name" value="CC_PcsB"/>
    <property type="match status" value="1"/>
</dbReference>
<feature type="chain" id="PRO_5020937595" evidence="7">
    <location>
        <begin position="25"/>
        <end position="333"/>
    </location>
</feature>
<name>A0A4R7KD01_9CLOT</name>